<reference evidence="5 6" key="1">
    <citation type="submission" date="2020-01" db="EMBL/GenBank/DDBJ databases">
        <title>Ponticoccus aerotolerans gen. nov., sp. nov., an anaerobic bacterium and proposal of Ponticoccusceae fam. nov., Ponticoccusles ord. nov. and Ponticoccuse classis nov. in the phylum Kiritimatiellaeota.</title>
        <authorList>
            <person name="Zhou L.Y."/>
            <person name="Du Z.J."/>
        </authorList>
    </citation>
    <scope>NUCLEOTIDE SEQUENCE [LARGE SCALE GENOMIC DNA]</scope>
    <source>
        <strain evidence="5 6">S-5007</strain>
    </source>
</reference>
<dbReference type="AlphaFoldDB" id="A0A6P1MBY1"/>
<dbReference type="InterPro" id="IPR011013">
    <property type="entry name" value="Gal_mutarotase_sf_dom"/>
</dbReference>
<dbReference type="Pfam" id="PF17167">
    <property type="entry name" value="Glyco_hydro_94"/>
    <property type="match status" value="1"/>
</dbReference>
<dbReference type="GO" id="GO:0030246">
    <property type="term" value="F:carbohydrate binding"/>
    <property type="evidence" value="ECO:0007669"/>
    <property type="project" value="InterPro"/>
</dbReference>
<dbReference type="PANTHER" id="PTHR37469">
    <property type="entry name" value="CELLOBIONIC ACID PHOSPHORYLASE-RELATED"/>
    <property type="match status" value="1"/>
</dbReference>
<accession>A0A6P1MBY1</accession>
<dbReference type="InterPro" id="IPR010383">
    <property type="entry name" value="Glyco_hydrolase_94_b-supersand"/>
</dbReference>
<keyword evidence="2 5" id="KW-0808">Transferase</keyword>
<dbReference type="InterPro" id="IPR033432">
    <property type="entry name" value="GH94_catalytic"/>
</dbReference>
<dbReference type="InterPro" id="IPR037018">
    <property type="entry name" value="GH65_N"/>
</dbReference>
<dbReference type="Gene3D" id="1.50.10.10">
    <property type="match status" value="1"/>
</dbReference>
<evidence type="ECO:0000313" key="6">
    <source>
        <dbReference type="Proteomes" id="UP000464954"/>
    </source>
</evidence>
<dbReference type="Gene3D" id="2.70.98.40">
    <property type="entry name" value="Glycoside hydrolase, family 65, N-terminal domain"/>
    <property type="match status" value="1"/>
</dbReference>
<dbReference type="InterPro" id="IPR012341">
    <property type="entry name" value="6hp_glycosidase-like_sf"/>
</dbReference>
<keyword evidence="6" id="KW-1185">Reference proteome</keyword>
<evidence type="ECO:0000256" key="2">
    <source>
        <dbReference type="ARBA" id="ARBA00022679"/>
    </source>
</evidence>
<evidence type="ECO:0000313" key="5">
    <source>
        <dbReference type="EMBL" id="QHI69086.1"/>
    </source>
</evidence>
<dbReference type="SUPFAM" id="SSF48208">
    <property type="entry name" value="Six-hairpin glycosidases"/>
    <property type="match status" value="1"/>
</dbReference>
<dbReference type="Proteomes" id="UP000464954">
    <property type="component" value="Chromosome"/>
</dbReference>
<dbReference type="EMBL" id="CP047593">
    <property type="protein sequence ID" value="QHI69086.1"/>
    <property type="molecule type" value="Genomic_DNA"/>
</dbReference>
<protein>
    <submittedName>
        <fullName evidence="5">Glycosyl transferase</fullName>
    </submittedName>
</protein>
<dbReference type="SUPFAM" id="SSF74650">
    <property type="entry name" value="Galactose mutarotase-like"/>
    <property type="match status" value="1"/>
</dbReference>
<dbReference type="RefSeq" id="WP_160628067.1">
    <property type="nucleotide sequence ID" value="NZ_CP047593.1"/>
</dbReference>
<feature type="domain" description="Glycosyl hydrolase 94 supersandwich" evidence="3">
    <location>
        <begin position="11"/>
        <end position="289"/>
    </location>
</feature>
<dbReference type="Pfam" id="PF06165">
    <property type="entry name" value="GH94_b-supersand"/>
    <property type="match status" value="1"/>
</dbReference>
<gene>
    <name evidence="5" type="ORF">GT409_06375</name>
</gene>
<keyword evidence="1" id="KW-0328">Glycosyltransferase</keyword>
<dbReference type="Gene3D" id="1.20.890.20">
    <property type="entry name" value="mpn423 like domain"/>
    <property type="match status" value="1"/>
</dbReference>
<dbReference type="InterPro" id="IPR052047">
    <property type="entry name" value="GH94_Enzymes"/>
</dbReference>
<name>A0A6P1MBY1_9BACT</name>
<feature type="domain" description="Glycosyl hydrolase 94 catalytic" evidence="4">
    <location>
        <begin position="304"/>
        <end position="725"/>
    </location>
</feature>
<dbReference type="GO" id="GO:0005975">
    <property type="term" value="P:carbohydrate metabolic process"/>
    <property type="evidence" value="ECO:0007669"/>
    <property type="project" value="InterPro"/>
</dbReference>
<dbReference type="InterPro" id="IPR008928">
    <property type="entry name" value="6-hairpin_glycosidase_sf"/>
</dbReference>
<evidence type="ECO:0000259" key="4">
    <source>
        <dbReference type="Pfam" id="PF17167"/>
    </source>
</evidence>
<organism evidence="5 6">
    <name type="scientific">Tichowtungia aerotolerans</name>
    <dbReference type="NCBI Taxonomy" id="2697043"/>
    <lineage>
        <taxon>Bacteria</taxon>
        <taxon>Pseudomonadati</taxon>
        <taxon>Kiritimatiellota</taxon>
        <taxon>Tichowtungiia</taxon>
        <taxon>Tichowtungiales</taxon>
        <taxon>Tichowtungiaceae</taxon>
        <taxon>Tichowtungia</taxon>
    </lineage>
</organism>
<dbReference type="GO" id="GO:0016757">
    <property type="term" value="F:glycosyltransferase activity"/>
    <property type="evidence" value="ECO:0007669"/>
    <property type="project" value="UniProtKB-KW"/>
</dbReference>
<proteinExistence type="predicted"/>
<sequence>MKYGYFDDQKREYVITSPKTPVKWTNYVGTLAFGGLVDHTGGSLICKGDPALNRITKYIPQLPSSDFKGETLYLRIRRENGYNIFSPFYVPTLDPYDKYECHVGLGYQRIVSEMVGIRTEVTIFVPPGENVVLRDIRLTNIGNDPVELDAIPVVEFTHFDALKQYTNADWCPQTMTVDAEQNDDGTVLLRQYAFLKKETENNFFTSSVPVDSFQTDRKKFLGDNEYGTWKSPRELQNEHLSNYEARRGDVIAALLHKLGTLRPGETKRFVTQLGQDAPEAVSTTSKKFQTLENVDAVFPNLGNFWDDYLSTFQCKTPDAAFNSMVNIHNPRQCHTTFNWSRYLSLYQLGLGARGLGFRDSSQDVMGVLAGIPDDARRLMRRLLSVQLPDGSAMHQFFPLTMEANEGDSREEEDGKKWYGDDHLWIILAVCAYVKETGDTVFLDENVSFYDKKLPLGQRESASVLSHLQRGLEFTKTHIGRHGLPLLGFADWNDTVNLPGDAESIFIADLYGRTLLEMIDLMRHLELDEFAEEYLADHASMKERVNAAAWDGDWYIRYFENDGSPIGSNQNSEGKIYTNAQSWTVLAGYADPARAKCALQAVKEKLNTIRGIKLSWPGYNGYDKSKGGVTSYPPGAKENGGIFLHSNPWVMIAETMVGNGDRAFEYYSQINPAAQNDRIDEFECEPYCYPQNILGDEHPQFGLARNSWLSGTSSWTYQAATQYILGIRPQYDGLLIDPCIPKAWDVFTVTRHFRSATYNITVKNPQHISKGDVSIVVDGEPIEGAVVPVAAPGSTVNVQVELGMPVFSAVK</sequence>
<dbReference type="PANTHER" id="PTHR37469:SF2">
    <property type="entry name" value="CELLOBIONIC ACID PHOSPHORYLASE"/>
    <property type="match status" value="1"/>
</dbReference>
<dbReference type="Gene3D" id="2.60.420.10">
    <property type="entry name" value="Maltose phosphorylase, domain 3"/>
    <property type="match status" value="1"/>
</dbReference>
<evidence type="ECO:0000259" key="3">
    <source>
        <dbReference type="Pfam" id="PF06165"/>
    </source>
</evidence>
<dbReference type="KEGG" id="taer:GT409_06375"/>
<evidence type="ECO:0000256" key="1">
    <source>
        <dbReference type="ARBA" id="ARBA00022676"/>
    </source>
</evidence>